<gene>
    <name evidence="4" type="ORF">DW856_15485</name>
    <name evidence="3" type="ORF">DW927_13990</name>
    <name evidence="2" type="ORF">GCK47_09410</name>
</gene>
<dbReference type="InterPro" id="IPR005186">
    <property type="entry name" value="FlaG"/>
</dbReference>
<evidence type="ECO:0000313" key="2">
    <source>
        <dbReference type="EMBL" id="MVQ45919.1"/>
    </source>
</evidence>
<evidence type="ECO:0000256" key="1">
    <source>
        <dbReference type="SAM" id="MobiDB-lite"/>
    </source>
</evidence>
<dbReference type="Proteomes" id="UP000284465">
    <property type="component" value="Unassembled WGS sequence"/>
</dbReference>
<dbReference type="Pfam" id="PF03646">
    <property type="entry name" value="FlaG"/>
    <property type="match status" value="1"/>
</dbReference>
<dbReference type="Gene3D" id="3.30.160.170">
    <property type="entry name" value="FlaG-like"/>
    <property type="match status" value="1"/>
</dbReference>
<feature type="region of interest" description="Disordered" evidence="1">
    <location>
        <begin position="31"/>
        <end position="100"/>
    </location>
</feature>
<sequence>MDTGKCESQQKEAENTMETEVRIMGVQRIQETSTASYGKSVEAAAAGNSSAAGSGSATGGTTQTVENITTPWKAENKNSTDTKNSLSARNDKDEEQETLVGAGNNTQIRKAVEEINKRAHNSEAVFGIHDATNRVMIKIVDKDTKEVLKEYPPEKTLDMIAKVWEVAGLLVDEKM</sequence>
<dbReference type="PANTHER" id="PTHR37166">
    <property type="entry name" value="PROTEIN FLAG"/>
    <property type="match status" value="1"/>
</dbReference>
<keyword evidence="4" id="KW-0966">Cell projection</keyword>
<dbReference type="EMBL" id="WGGT01000010">
    <property type="protein sequence ID" value="MVQ45919.1"/>
    <property type="molecule type" value="Genomic_DNA"/>
</dbReference>
<evidence type="ECO:0000313" key="4">
    <source>
        <dbReference type="EMBL" id="RHC14613.1"/>
    </source>
</evidence>
<name>A0A3R6AQV8_9FIRM</name>
<dbReference type="SUPFAM" id="SSF160214">
    <property type="entry name" value="FlaG-like"/>
    <property type="match status" value="1"/>
</dbReference>
<proteinExistence type="predicted"/>
<dbReference type="Proteomes" id="UP000479531">
    <property type="component" value="Unassembled WGS sequence"/>
</dbReference>
<evidence type="ECO:0000313" key="5">
    <source>
        <dbReference type="Proteomes" id="UP000283513"/>
    </source>
</evidence>
<dbReference type="InterPro" id="IPR035924">
    <property type="entry name" value="FlaG-like_sf"/>
</dbReference>
<dbReference type="AlphaFoldDB" id="A0A3R6AQV8"/>
<evidence type="ECO:0000313" key="3">
    <source>
        <dbReference type="EMBL" id="RHA65647.1"/>
    </source>
</evidence>
<keyword evidence="4" id="KW-0282">Flagellum</keyword>
<feature type="compositionally biased region" description="Low complexity" evidence="1">
    <location>
        <begin position="43"/>
        <end position="62"/>
    </location>
</feature>
<dbReference type="PANTHER" id="PTHR37166:SF1">
    <property type="entry name" value="PROTEIN FLAG"/>
    <property type="match status" value="1"/>
</dbReference>
<dbReference type="Proteomes" id="UP000283513">
    <property type="component" value="Unassembled WGS sequence"/>
</dbReference>
<dbReference type="EMBL" id="QSHO01000015">
    <property type="protein sequence ID" value="RHC14613.1"/>
    <property type="molecule type" value="Genomic_DNA"/>
</dbReference>
<evidence type="ECO:0000313" key="6">
    <source>
        <dbReference type="Proteomes" id="UP000284465"/>
    </source>
</evidence>
<accession>A0A3R6AQV8</accession>
<protein>
    <submittedName>
        <fullName evidence="4">Flagellar protein</fullName>
    </submittedName>
</protein>
<comment type="caution">
    <text evidence="4">The sequence shown here is derived from an EMBL/GenBank/DDBJ whole genome shotgun (WGS) entry which is preliminary data.</text>
</comment>
<organism evidence="4 5">
    <name type="scientific">Roseburia intestinalis</name>
    <dbReference type="NCBI Taxonomy" id="166486"/>
    <lineage>
        <taxon>Bacteria</taxon>
        <taxon>Bacillati</taxon>
        <taxon>Bacillota</taxon>
        <taxon>Clostridia</taxon>
        <taxon>Lachnospirales</taxon>
        <taxon>Lachnospiraceae</taxon>
        <taxon>Roseburia</taxon>
    </lineage>
</organism>
<reference evidence="2 7" key="2">
    <citation type="submission" date="2019-10" db="EMBL/GenBank/DDBJ databases">
        <title>Roseburia spp. ameliorate alcoholic fatty liver via restoration of gut barrier function.</title>
        <authorList>
            <person name="Seo B."/>
            <person name="Ko G."/>
        </authorList>
    </citation>
    <scope>NUCLEOTIDE SEQUENCE [LARGE SCALE GENOMIC DNA]</scope>
    <source>
        <strain evidence="2 7">SNUG30017</strain>
    </source>
</reference>
<dbReference type="EMBL" id="QSFP01000017">
    <property type="protein sequence ID" value="RHA65647.1"/>
    <property type="molecule type" value="Genomic_DNA"/>
</dbReference>
<keyword evidence="4" id="KW-0969">Cilium</keyword>
<evidence type="ECO:0000313" key="7">
    <source>
        <dbReference type="Proteomes" id="UP000479531"/>
    </source>
</evidence>
<reference evidence="5 6" key="1">
    <citation type="submission" date="2018-08" db="EMBL/GenBank/DDBJ databases">
        <title>A genome reference for cultivated species of the human gut microbiota.</title>
        <authorList>
            <person name="Zou Y."/>
            <person name="Xue W."/>
            <person name="Luo G."/>
        </authorList>
    </citation>
    <scope>NUCLEOTIDE SEQUENCE [LARGE SCALE GENOMIC DNA]</scope>
    <source>
        <strain evidence="4 5">AM37-1AC</strain>
        <strain evidence="3 6">AM43-11</strain>
    </source>
</reference>